<dbReference type="EMBL" id="NHRY01000198">
    <property type="protein sequence ID" value="PPQ31060.1"/>
    <property type="molecule type" value="Genomic_DNA"/>
</dbReference>
<dbReference type="AlphaFoldDB" id="A0A2S6N8X2"/>
<sequence>MASDIVLVHSSDLHVDDDPHQGPYGQDGTTGLRVVLAAARAHRADYVLLVGDIFDNNRQSAAIVAQCAALLAKAGRPVIVLPGNHDPLTPDSVWRRGGLDRLPHVHILGLTHAQTVHFPGHDLEIWGHAHVDYNDMAPLREPRLRSARWHVTLAHGHYEDDGVVPLRPSWLISNAEIEATRADYLALGHWNRAAQVGARVTVPAWYSGSPDLAKTVNVVRLRNDGGVAVTRAGITWD</sequence>
<protein>
    <recommendedName>
        <fullName evidence="1">Calcineurin-like phosphoesterase domain-containing protein</fullName>
    </recommendedName>
</protein>
<dbReference type="Gene3D" id="3.60.21.10">
    <property type="match status" value="1"/>
</dbReference>
<dbReference type="InterPro" id="IPR050535">
    <property type="entry name" value="DNA_Repair-Maintenance_Comp"/>
</dbReference>
<feature type="domain" description="Calcineurin-like phosphoesterase" evidence="1">
    <location>
        <begin position="7"/>
        <end position="189"/>
    </location>
</feature>
<organism evidence="2 3">
    <name type="scientific">Rhodopila globiformis</name>
    <name type="common">Rhodopseudomonas globiformis</name>
    <dbReference type="NCBI Taxonomy" id="1071"/>
    <lineage>
        <taxon>Bacteria</taxon>
        <taxon>Pseudomonadati</taxon>
        <taxon>Pseudomonadota</taxon>
        <taxon>Alphaproteobacteria</taxon>
        <taxon>Acetobacterales</taxon>
        <taxon>Acetobacteraceae</taxon>
        <taxon>Rhodopila</taxon>
    </lineage>
</organism>
<dbReference type="SUPFAM" id="SSF56300">
    <property type="entry name" value="Metallo-dependent phosphatases"/>
    <property type="match status" value="1"/>
</dbReference>
<comment type="caution">
    <text evidence="2">The sequence shown here is derived from an EMBL/GenBank/DDBJ whole genome shotgun (WGS) entry which is preliminary data.</text>
</comment>
<dbReference type="InterPro" id="IPR004843">
    <property type="entry name" value="Calcineurin-like_PHP"/>
</dbReference>
<evidence type="ECO:0000313" key="2">
    <source>
        <dbReference type="EMBL" id="PPQ31060.1"/>
    </source>
</evidence>
<dbReference type="Pfam" id="PF00149">
    <property type="entry name" value="Metallophos"/>
    <property type="match status" value="1"/>
</dbReference>
<dbReference type="Proteomes" id="UP000239724">
    <property type="component" value="Unassembled WGS sequence"/>
</dbReference>
<reference evidence="2 3" key="1">
    <citation type="journal article" date="2018" name="Arch. Microbiol.">
        <title>New insights into the metabolic potential of the phototrophic purple bacterium Rhodopila globiformis DSM 161(T) from its draft genome sequence and evidence for a vanadium-dependent nitrogenase.</title>
        <authorList>
            <person name="Imhoff J.F."/>
            <person name="Rahn T."/>
            <person name="Kunzel S."/>
            <person name="Neulinger S.C."/>
        </authorList>
    </citation>
    <scope>NUCLEOTIDE SEQUENCE [LARGE SCALE GENOMIC DNA]</scope>
    <source>
        <strain evidence="2 3">DSM 161</strain>
    </source>
</reference>
<dbReference type="GO" id="GO:0016787">
    <property type="term" value="F:hydrolase activity"/>
    <property type="evidence" value="ECO:0007669"/>
    <property type="project" value="InterPro"/>
</dbReference>
<dbReference type="InterPro" id="IPR029052">
    <property type="entry name" value="Metallo-depent_PP-like"/>
</dbReference>
<proteinExistence type="predicted"/>
<gene>
    <name evidence="2" type="ORF">CCS01_18060</name>
</gene>
<keyword evidence="3" id="KW-1185">Reference proteome</keyword>
<dbReference type="RefSeq" id="WP_104520218.1">
    <property type="nucleotide sequence ID" value="NZ_NHRY01000198.1"/>
</dbReference>
<evidence type="ECO:0000313" key="3">
    <source>
        <dbReference type="Proteomes" id="UP000239724"/>
    </source>
</evidence>
<dbReference type="OrthoDB" id="9773856at2"/>
<accession>A0A2S6N8X2</accession>
<name>A0A2S6N8X2_RHOGL</name>
<evidence type="ECO:0000259" key="1">
    <source>
        <dbReference type="Pfam" id="PF00149"/>
    </source>
</evidence>
<dbReference type="PANTHER" id="PTHR30337">
    <property type="entry name" value="COMPONENT OF ATP-DEPENDENT DSDNA EXONUCLEASE"/>
    <property type="match status" value="1"/>
</dbReference>